<dbReference type="Gene3D" id="3.20.20.70">
    <property type="entry name" value="Aldolase class I"/>
    <property type="match status" value="1"/>
</dbReference>
<feature type="binding site" evidence="7">
    <location>
        <position position="268"/>
    </location>
    <ligand>
        <name>glyoxylate</name>
        <dbReference type="ChEBI" id="CHEBI:36655"/>
    </ligand>
</feature>
<dbReference type="Pfam" id="PF01070">
    <property type="entry name" value="FMN_dh"/>
    <property type="match status" value="1"/>
</dbReference>
<reference evidence="9 10" key="1">
    <citation type="submission" date="2017-05" db="EMBL/GenBank/DDBJ databases">
        <authorList>
            <person name="Varghese N."/>
            <person name="Submissions S."/>
        </authorList>
    </citation>
    <scope>NUCLEOTIDE SEQUENCE [LARGE SCALE GENOMIC DNA]</scope>
    <source>
        <strain evidence="9 10">DSM 46834</strain>
    </source>
</reference>
<feature type="binding site" evidence="7">
    <location>
        <position position="151"/>
    </location>
    <ligand>
        <name>glyoxylate</name>
        <dbReference type="ChEBI" id="CHEBI:36655"/>
    </ligand>
</feature>
<evidence type="ECO:0000256" key="2">
    <source>
        <dbReference type="ARBA" id="ARBA00022630"/>
    </source>
</evidence>
<feature type="binding site" evidence="7">
    <location>
        <position position="177"/>
    </location>
    <ligand>
        <name>FMN</name>
        <dbReference type="ChEBI" id="CHEBI:58210"/>
    </ligand>
</feature>
<dbReference type="GO" id="GO:0010181">
    <property type="term" value="F:FMN binding"/>
    <property type="evidence" value="ECO:0007669"/>
    <property type="project" value="InterPro"/>
</dbReference>
<protein>
    <submittedName>
        <fullName evidence="9">4-hydroxymandelate oxidase</fullName>
    </submittedName>
</protein>
<evidence type="ECO:0000313" key="9">
    <source>
        <dbReference type="EMBL" id="SMO98492.1"/>
    </source>
</evidence>
<evidence type="ECO:0000256" key="4">
    <source>
        <dbReference type="ARBA" id="ARBA00023002"/>
    </source>
</evidence>
<feature type="binding site" evidence="7">
    <location>
        <begin position="299"/>
        <end position="303"/>
    </location>
    <ligand>
        <name>FMN</name>
        <dbReference type="ChEBI" id="CHEBI:58210"/>
    </ligand>
</feature>
<dbReference type="InterPro" id="IPR013785">
    <property type="entry name" value="Aldolase_TIM"/>
</dbReference>
<accession>A0A521FQM8</accession>
<dbReference type="InterPro" id="IPR012133">
    <property type="entry name" value="Alpha-hydoxy_acid_DH_FMN"/>
</dbReference>
<feature type="binding site" evidence="7">
    <location>
        <position position="244"/>
    </location>
    <ligand>
        <name>FMN</name>
        <dbReference type="ChEBI" id="CHEBI:58210"/>
    </ligand>
</feature>
<evidence type="ECO:0000256" key="3">
    <source>
        <dbReference type="ARBA" id="ARBA00022643"/>
    </source>
</evidence>
<feature type="binding site" evidence="7">
    <location>
        <begin position="99"/>
        <end position="101"/>
    </location>
    <ligand>
        <name>FMN</name>
        <dbReference type="ChEBI" id="CHEBI:58210"/>
    </ligand>
</feature>
<evidence type="ECO:0000256" key="5">
    <source>
        <dbReference type="ARBA" id="ARBA00024042"/>
    </source>
</evidence>
<evidence type="ECO:0000256" key="6">
    <source>
        <dbReference type="PIRSR" id="PIRSR000138-1"/>
    </source>
</evidence>
<feature type="domain" description="FMN hydroxy acid dehydrogenase" evidence="8">
    <location>
        <begin position="20"/>
        <end position="371"/>
    </location>
</feature>
<dbReference type="EMBL" id="FXTJ01000013">
    <property type="protein sequence ID" value="SMO98492.1"/>
    <property type="molecule type" value="Genomic_DNA"/>
</dbReference>
<dbReference type="SUPFAM" id="SSF51395">
    <property type="entry name" value="FMN-linked oxidoreductases"/>
    <property type="match status" value="1"/>
</dbReference>
<dbReference type="CDD" id="cd02809">
    <property type="entry name" value="alpha_hydroxyacid_oxid_FMN"/>
    <property type="match status" value="1"/>
</dbReference>
<comment type="similarity">
    <text evidence="5">Belongs to the FMN-dependent alpha-hydroxy acid dehydrogenase family.</text>
</comment>
<dbReference type="PANTHER" id="PTHR10578:SF107">
    <property type="entry name" value="2-HYDROXYACID OXIDASE 1"/>
    <property type="match status" value="1"/>
</dbReference>
<dbReference type="PANTHER" id="PTHR10578">
    <property type="entry name" value="S -2-HYDROXY-ACID OXIDASE-RELATED"/>
    <property type="match status" value="1"/>
</dbReference>
<feature type="binding site" evidence="7">
    <location>
        <position position="266"/>
    </location>
    <ligand>
        <name>FMN</name>
        <dbReference type="ChEBI" id="CHEBI:58210"/>
    </ligand>
</feature>
<evidence type="ECO:0000259" key="8">
    <source>
        <dbReference type="PROSITE" id="PS51349"/>
    </source>
</evidence>
<dbReference type="Proteomes" id="UP000317484">
    <property type="component" value="Unassembled WGS sequence"/>
</dbReference>
<comment type="cofactor">
    <cofactor evidence="1">
        <name>FMN</name>
        <dbReference type="ChEBI" id="CHEBI:58210"/>
    </cofactor>
</comment>
<keyword evidence="2 7" id="KW-0285">Flavoprotein</keyword>
<feature type="binding site" evidence="7">
    <location>
        <position position="46"/>
    </location>
    <ligand>
        <name>glyoxylate</name>
        <dbReference type="ChEBI" id="CHEBI:36655"/>
    </ligand>
</feature>
<dbReference type="FunFam" id="3.20.20.70:FF:000029">
    <property type="entry name" value="L-lactate dehydrogenase"/>
    <property type="match status" value="1"/>
</dbReference>
<organism evidence="9 10">
    <name type="scientific">Geodermatophilus aquaeductus</name>
    <dbReference type="NCBI Taxonomy" id="1564161"/>
    <lineage>
        <taxon>Bacteria</taxon>
        <taxon>Bacillati</taxon>
        <taxon>Actinomycetota</taxon>
        <taxon>Actinomycetes</taxon>
        <taxon>Geodermatophilales</taxon>
        <taxon>Geodermatophilaceae</taxon>
        <taxon>Geodermatophilus</taxon>
    </lineage>
</organism>
<evidence type="ECO:0000256" key="7">
    <source>
        <dbReference type="PIRSR" id="PIRSR000138-2"/>
    </source>
</evidence>
<name>A0A521FQM8_9ACTN</name>
<feature type="binding site" evidence="7">
    <location>
        <begin position="322"/>
        <end position="323"/>
    </location>
    <ligand>
        <name>FMN</name>
        <dbReference type="ChEBI" id="CHEBI:58210"/>
    </ligand>
</feature>
<keyword evidence="10" id="KW-1185">Reference proteome</keyword>
<feature type="binding site" evidence="7">
    <location>
        <position position="149"/>
    </location>
    <ligand>
        <name>FMN</name>
        <dbReference type="ChEBI" id="CHEBI:58210"/>
    </ligand>
</feature>
<dbReference type="PROSITE" id="PS51349">
    <property type="entry name" value="FMN_HYDROXY_ACID_DH_2"/>
    <property type="match status" value="1"/>
</dbReference>
<proteinExistence type="inferred from homology"/>
<evidence type="ECO:0000256" key="1">
    <source>
        <dbReference type="ARBA" id="ARBA00001917"/>
    </source>
</evidence>
<evidence type="ECO:0000313" key="10">
    <source>
        <dbReference type="Proteomes" id="UP000317484"/>
    </source>
</evidence>
<feature type="binding site" evidence="7">
    <location>
        <position position="271"/>
    </location>
    <ligand>
        <name>glyoxylate</name>
        <dbReference type="ChEBI" id="CHEBI:36655"/>
    </ligand>
</feature>
<dbReference type="PIRSF" id="PIRSF000138">
    <property type="entry name" value="Al-hdrx_acd_dh"/>
    <property type="match status" value="1"/>
</dbReference>
<keyword evidence="3 7" id="KW-0288">FMN</keyword>
<dbReference type="GO" id="GO:0016614">
    <property type="term" value="F:oxidoreductase activity, acting on CH-OH group of donors"/>
    <property type="evidence" value="ECO:0007669"/>
    <property type="project" value="UniProtKB-ARBA"/>
</dbReference>
<feature type="active site" description="Proton acceptor" evidence="6">
    <location>
        <position position="268"/>
    </location>
</feature>
<feature type="binding site" evidence="7">
    <location>
        <position position="128"/>
    </location>
    <ligand>
        <name>FMN</name>
        <dbReference type="ChEBI" id="CHEBI:58210"/>
    </ligand>
</feature>
<dbReference type="InterPro" id="IPR000262">
    <property type="entry name" value="FMN-dep_DH"/>
</dbReference>
<sequence length="371" mass="38631">MRSVVRLRTRAGRLPVADDGGGGVLSELADSRERARAALPREVWDYYEAGSGDEVTLGEAEAAWRDFRLRPRVLQDVSRVDLATRLLGTVAASPFVVAPMAFHALAHPDGECATVRGAGDAGCLTVVSTRASRTLEDIGAAATGPWWFQAYLMRDRGLTEALVRRAAAAGARAVVLTVDTPYVGRKGRVSGVRIAVRDDQYLVNLAQHLVPGAVAREAAEQDPSMTPDTIGRLAEVSGLPVVVKGVLRGDEAARCVEAGAAGVVVSTHGGRQLDRVVPSAHALPDVLEGVGGRVPVLVDGGIRSGTDALVALALGADAVLVGRPVLWALAAGGAEGVREVLHGLAEDLRHVMAVAGAARPDALDRSMVTTA</sequence>
<keyword evidence="4" id="KW-0560">Oxidoreductase</keyword>
<dbReference type="AlphaFoldDB" id="A0A521FQM8"/>
<dbReference type="InterPro" id="IPR037396">
    <property type="entry name" value="FMN_HAD"/>
</dbReference>
<gene>
    <name evidence="9" type="ORF">SAMN06273567_11373</name>
</gene>